<organism evidence="1">
    <name type="scientific">Arundo donax</name>
    <name type="common">Giant reed</name>
    <name type="synonym">Donax arundinaceus</name>
    <dbReference type="NCBI Taxonomy" id="35708"/>
    <lineage>
        <taxon>Eukaryota</taxon>
        <taxon>Viridiplantae</taxon>
        <taxon>Streptophyta</taxon>
        <taxon>Embryophyta</taxon>
        <taxon>Tracheophyta</taxon>
        <taxon>Spermatophyta</taxon>
        <taxon>Magnoliopsida</taxon>
        <taxon>Liliopsida</taxon>
        <taxon>Poales</taxon>
        <taxon>Poaceae</taxon>
        <taxon>PACMAD clade</taxon>
        <taxon>Arundinoideae</taxon>
        <taxon>Arundineae</taxon>
        <taxon>Arundo</taxon>
    </lineage>
</organism>
<evidence type="ECO:0000313" key="1">
    <source>
        <dbReference type="EMBL" id="JAD34185.1"/>
    </source>
</evidence>
<dbReference type="EMBL" id="GBRH01263710">
    <property type="protein sequence ID" value="JAD34185.1"/>
    <property type="molecule type" value="Transcribed_RNA"/>
</dbReference>
<reference evidence="1" key="1">
    <citation type="submission" date="2014-09" db="EMBL/GenBank/DDBJ databases">
        <authorList>
            <person name="Magalhaes I.L.F."/>
            <person name="Oliveira U."/>
            <person name="Santos F.R."/>
            <person name="Vidigal T.H.D.A."/>
            <person name="Brescovit A.D."/>
            <person name="Santos A.J."/>
        </authorList>
    </citation>
    <scope>NUCLEOTIDE SEQUENCE</scope>
    <source>
        <tissue evidence="1">Shoot tissue taken approximately 20 cm above the soil surface</tissue>
    </source>
</reference>
<reference evidence="1" key="2">
    <citation type="journal article" date="2015" name="Data Brief">
        <title>Shoot transcriptome of the giant reed, Arundo donax.</title>
        <authorList>
            <person name="Barrero R.A."/>
            <person name="Guerrero F.D."/>
            <person name="Moolhuijzen P."/>
            <person name="Goolsby J.A."/>
            <person name="Tidwell J."/>
            <person name="Bellgard S.E."/>
            <person name="Bellgard M.I."/>
        </authorList>
    </citation>
    <scope>NUCLEOTIDE SEQUENCE</scope>
    <source>
        <tissue evidence="1">Shoot tissue taken approximately 20 cm above the soil surface</tissue>
    </source>
</reference>
<proteinExistence type="predicted"/>
<sequence length="9" mass="918">MNGTLGRLG</sequence>
<accession>A0A0A9SPC8</accession>
<name>A0A0A9SPC8_ARUDO</name>
<protein>
    <submittedName>
        <fullName evidence="1">Uncharacterized protein</fullName>
    </submittedName>
</protein>